<keyword evidence="2" id="KW-1185">Reference proteome</keyword>
<name>A0ACA9M8L4_9GLOM</name>
<evidence type="ECO:0000313" key="1">
    <source>
        <dbReference type="EMBL" id="CAG8577015.1"/>
    </source>
</evidence>
<accession>A0ACA9M8L4</accession>
<dbReference type="EMBL" id="CAJVPT010011166">
    <property type="protein sequence ID" value="CAG8577015.1"/>
    <property type="molecule type" value="Genomic_DNA"/>
</dbReference>
<comment type="caution">
    <text evidence="1">The sequence shown here is derived from an EMBL/GenBank/DDBJ whole genome shotgun (WGS) entry which is preliminary data.</text>
</comment>
<protein>
    <submittedName>
        <fullName evidence="1">12384_t:CDS:1</fullName>
    </submittedName>
</protein>
<sequence>MQPPSESALELLDALSEATCDWHRDETGRRTAIRDILNHRAGLYLSPETVSGTEYKTGGTQVPVIIMPAVIRECKDEQGSALYEAIGYYVQFLVPQLSHRGTRLGTDMGFYGCLWTGKELFVEPLTPLYHLTTSWLEETDRKVIASSLDAFLEVTKKLRDHYSELKQTTILRGRCFPYQTGYKSEMDEEINFEYDSKIPETLIFFARTNEDPRQHLCVKFTRRYSESAHQILADLGLAPRLRAVMGLPGGWLMVVMDRSNYTLLSEINLSLSPQAQLVVKSRVLYAVETLHKHNLVHGDIREGTVIRPELEIGTISSRRCKSRSVTSDASPAWALIRLDSQEAGADAITETP</sequence>
<evidence type="ECO:0000313" key="2">
    <source>
        <dbReference type="Proteomes" id="UP000789525"/>
    </source>
</evidence>
<gene>
    <name evidence="1" type="ORF">ACOLOM_LOCUS5822</name>
</gene>
<proteinExistence type="predicted"/>
<dbReference type="Proteomes" id="UP000789525">
    <property type="component" value="Unassembled WGS sequence"/>
</dbReference>
<reference evidence="1" key="1">
    <citation type="submission" date="2021-06" db="EMBL/GenBank/DDBJ databases">
        <authorList>
            <person name="Kallberg Y."/>
            <person name="Tangrot J."/>
            <person name="Rosling A."/>
        </authorList>
    </citation>
    <scope>NUCLEOTIDE SEQUENCE</scope>
    <source>
        <strain evidence="1">CL356</strain>
    </source>
</reference>
<organism evidence="1 2">
    <name type="scientific">Acaulospora colombiana</name>
    <dbReference type="NCBI Taxonomy" id="27376"/>
    <lineage>
        <taxon>Eukaryota</taxon>
        <taxon>Fungi</taxon>
        <taxon>Fungi incertae sedis</taxon>
        <taxon>Mucoromycota</taxon>
        <taxon>Glomeromycotina</taxon>
        <taxon>Glomeromycetes</taxon>
        <taxon>Diversisporales</taxon>
        <taxon>Acaulosporaceae</taxon>
        <taxon>Acaulospora</taxon>
    </lineage>
</organism>